<evidence type="ECO:0000313" key="2">
    <source>
        <dbReference type="EMBL" id="RYV51490.1"/>
    </source>
</evidence>
<protein>
    <submittedName>
        <fullName evidence="2">Endonuclease</fullName>
    </submittedName>
</protein>
<comment type="caution">
    <text evidence="2">The sequence shown here is derived from an EMBL/GenBank/DDBJ whole genome shotgun (WGS) entry which is preliminary data.</text>
</comment>
<sequence>MGRLRVMTYNIKGCKLDQAALVEVIRAAAPDVLGIQEPPRGPFGRRRLRRLAADCGLQVAVGGHGARTTALLVAPGVDVTAARAYRLPWHLGRTRRGYSVARVDGVLVVVVHLALASAERLDHVDRILGGPASAPGPRVVVGDVNEVPGGPTWLRLTRELRDAVDPPRPTFSALRPRRRLDAVLISPAVGVTGSSVPDDAATRRASDHLPIVVDLTT</sequence>
<keyword evidence="2" id="KW-0540">Nuclease</keyword>
<keyword evidence="3" id="KW-1185">Reference proteome</keyword>
<dbReference type="OrthoDB" id="3820230at2"/>
<evidence type="ECO:0000313" key="3">
    <source>
        <dbReference type="Proteomes" id="UP000293764"/>
    </source>
</evidence>
<organism evidence="2 3">
    <name type="scientific">Pengzhenrongella frigida</name>
    <dbReference type="NCBI Taxonomy" id="1259133"/>
    <lineage>
        <taxon>Bacteria</taxon>
        <taxon>Bacillati</taxon>
        <taxon>Actinomycetota</taxon>
        <taxon>Actinomycetes</taxon>
        <taxon>Micrococcales</taxon>
        <taxon>Pengzhenrongella</taxon>
    </lineage>
</organism>
<reference evidence="2 3" key="1">
    <citation type="submission" date="2019-01" db="EMBL/GenBank/DDBJ databases">
        <title>Novel species of Cellulomonas.</title>
        <authorList>
            <person name="Liu Q."/>
            <person name="Xin Y.-H."/>
        </authorList>
    </citation>
    <scope>NUCLEOTIDE SEQUENCE [LARGE SCALE GENOMIC DNA]</scope>
    <source>
        <strain evidence="2 3">HLT2-17</strain>
    </source>
</reference>
<dbReference type="Gene3D" id="3.60.10.10">
    <property type="entry name" value="Endonuclease/exonuclease/phosphatase"/>
    <property type="match status" value="1"/>
</dbReference>
<evidence type="ECO:0000259" key="1">
    <source>
        <dbReference type="Pfam" id="PF03372"/>
    </source>
</evidence>
<dbReference type="Proteomes" id="UP000293764">
    <property type="component" value="Unassembled WGS sequence"/>
</dbReference>
<feature type="domain" description="Endonuclease/exonuclease/phosphatase" evidence="1">
    <location>
        <begin position="7"/>
        <end position="208"/>
    </location>
</feature>
<accession>A0A4Q5N0E0</accession>
<dbReference type="Pfam" id="PF03372">
    <property type="entry name" value="Exo_endo_phos"/>
    <property type="match status" value="1"/>
</dbReference>
<dbReference type="EMBL" id="SDWW01000015">
    <property type="protein sequence ID" value="RYV51490.1"/>
    <property type="molecule type" value="Genomic_DNA"/>
</dbReference>
<gene>
    <name evidence="2" type="ORF">EUA98_07840</name>
</gene>
<name>A0A4Q5N0E0_9MICO</name>
<proteinExistence type="predicted"/>
<keyword evidence="2" id="KW-0255">Endonuclease</keyword>
<dbReference type="AlphaFoldDB" id="A0A4Q5N0E0"/>
<keyword evidence="2" id="KW-0378">Hydrolase</keyword>
<dbReference type="InterPro" id="IPR005135">
    <property type="entry name" value="Endo/exonuclease/phosphatase"/>
</dbReference>
<dbReference type="SUPFAM" id="SSF56219">
    <property type="entry name" value="DNase I-like"/>
    <property type="match status" value="1"/>
</dbReference>
<dbReference type="GO" id="GO:0004519">
    <property type="term" value="F:endonuclease activity"/>
    <property type="evidence" value="ECO:0007669"/>
    <property type="project" value="UniProtKB-KW"/>
</dbReference>
<dbReference type="InterPro" id="IPR036691">
    <property type="entry name" value="Endo/exonu/phosph_ase_sf"/>
</dbReference>
<dbReference type="RefSeq" id="WP_130102125.1">
    <property type="nucleotide sequence ID" value="NZ_SDWW01000015.1"/>
</dbReference>